<protein>
    <submittedName>
        <fullName evidence="1">Uncharacterized protein</fullName>
    </submittedName>
</protein>
<organism evidence="1 2">
    <name type="scientific">Blattamonas nauphoetae</name>
    <dbReference type="NCBI Taxonomy" id="2049346"/>
    <lineage>
        <taxon>Eukaryota</taxon>
        <taxon>Metamonada</taxon>
        <taxon>Preaxostyla</taxon>
        <taxon>Oxymonadida</taxon>
        <taxon>Blattamonas</taxon>
    </lineage>
</organism>
<name>A0ABQ9Y8F9_9EUKA</name>
<gene>
    <name evidence="1" type="ORF">BLNAU_4914</name>
</gene>
<comment type="caution">
    <text evidence="1">The sequence shown here is derived from an EMBL/GenBank/DDBJ whole genome shotgun (WGS) entry which is preliminary data.</text>
</comment>
<proteinExistence type="predicted"/>
<accession>A0ABQ9Y8F9</accession>
<dbReference type="EMBL" id="JARBJD010000025">
    <property type="protein sequence ID" value="KAK2960031.1"/>
    <property type="molecule type" value="Genomic_DNA"/>
</dbReference>
<reference evidence="1 2" key="1">
    <citation type="journal article" date="2022" name="bioRxiv">
        <title>Genomics of Preaxostyla Flagellates Illuminates Evolutionary Transitions and the Path Towards Mitochondrial Loss.</title>
        <authorList>
            <person name="Novak L.V.F."/>
            <person name="Treitli S.C."/>
            <person name="Pyrih J."/>
            <person name="Halakuc P."/>
            <person name="Pipaliya S.V."/>
            <person name="Vacek V."/>
            <person name="Brzon O."/>
            <person name="Soukal P."/>
            <person name="Eme L."/>
            <person name="Dacks J.B."/>
            <person name="Karnkowska A."/>
            <person name="Elias M."/>
            <person name="Hampl V."/>
        </authorList>
    </citation>
    <scope>NUCLEOTIDE SEQUENCE [LARGE SCALE GENOMIC DNA]</scope>
    <source>
        <strain evidence="1">NAU3</strain>
        <tissue evidence="1">Gut</tissue>
    </source>
</reference>
<dbReference type="Proteomes" id="UP001281761">
    <property type="component" value="Unassembled WGS sequence"/>
</dbReference>
<evidence type="ECO:0000313" key="2">
    <source>
        <dbReference type="Proteomes" id="UP001281761"/>
    </source>
</evidence>
<sequence length="303" mass="33707">MSVNTSRNSRSDVDSGQYPSWITMRNSITPTLLQTSSLLNTVVTLFSSPSIPLQTTEWTPQLRWHNRNWNGQPSRSSAGLRMNCIARLLIQQSTLPPINTTLSTHTGVVVSGVVGDHQVWEMQIDTSLNLSTNKSSTAKHEEEPFLHFDLNTELSFEDKSPLFNSLVALVKAGYTFDNTLQDRAVVFLKSFRPNWNECDLATNLVSNLVPSSDDSPTGFVDSPFHRPTLEFVLASPIVMAFSSCLSLVKNNFVKARVLSTINSLLQEWKKEGPEVAQSGKRVMQALFSEGIEDIVEQRMGCIA</sequence>
<keyword evidence="2" id="KW-1185">Reference proteome</keyword>
<evidence type="ECO:0000313" key="1">
    <source>
        <dbReference type="EMBL" id="KAK2960031.1"/>
    </source>
</evidence>